<dbReference type="EMBL" id="CP024201">
    <property type="protein sequence ID" value="ATQ41505.1"/>
    <property type="molecule type" value="Genomic_DNA"/>
</dbReference>
<dbReference type="RefSeq" id="WP_099620761.1">
    <property type="nucleotide sequence ID" value="NZ_CP024201.1"/>
</dbReference>
<accession>A0A2D2AU70</accession>
<feature type="chain" id="PRO_5013937976" description="Lipoprotein" evidence="1">
    <location>
        <begin position="20"/>
        <end position="144"/>
    </location>
</feature>
<dbReference type="KEGG" id="cmb:CSW64_03305"/>
<organism evidence="2 3">
    <name type="scientific">Caulobacter mirabilis</name>
    <dbReference type="NCBI Taxonomy" id="69666"/>
    <lineage>
        <taxon>Bacteria</taxon>
        <taxon>Pseudomonadati</taxon>
        <taxon>Pseudomonadota</taxon>
        <taxon>Alphaproteobacteria</taxon>
        <taxon>Caulobacterales</taxon>
        <taxon>Caulobacteraceae</taxon>
        <taxon>Caulobacter</taxon>
    </lineage>
</organism>
<keyword evidence="1" id="KW-0732">Signal</keyword>
<feature type="signal peptide" evidence="1">
    <location>
        <begin position="1"/>
        <end position="19"/>
    </location>
</feature>
<sequence>MTVAAISLILALAAACAPGAGMTENIRLSLDRPEREMSGALPRAIATASPPTATLVVNRIENPARRAFIIEVELRPPGRPPVRLGGAAPYPPDQRGRYVLTSKAGTRFIVGSDLYVRLRPLNPRETGDIVVDLSITAGAAPEPR</sequence>
<proteinExistence type="predicted"/>
<dbReference type="Proteomes" id="UP000228945">
    <property type="component" value="Chromosome"/>
</dbReference>
<name>A0A2D2AU70_9CAUL</name>
<evidence type="ECO:0000313" key="3">
    <source>
        <dbReference type="Proteomes" id="UP000228945"/>
    </source>
</evidence>
<keyword evidence="3" id="KW-1185">Reference proteome</keyword>
<protein>
    <recommendedName>
        <fullName evidence="4">Lipoprotein</fullName>
    </recommendedName>
</protein>
<evidence type="ECO:0000256" key="1">
    <source>
        <dbReference type="SAM" id="SignalP"/>
    </source>
</evidence>
<evidence type="ECO:0000313" key="2">
    <source>
        <dbReference type="EMBL" id="ATQ41505.1"/>
    </source>
</evidence>
<dbReference type="AlphaFoldDB" id="A0A2D2AU70"/>
<evidence type="ECO:0008006" key="4">
    <source>
        <dbReference type="Google" id="ProtNLM"/>
    </source>
</evidence>
<reference evidence="2 3" key="1">
    <citation type="submission" date="2017-10" db="EMBL/GenBank/DDBJ databases">
        <title>Genome sequence of Caulobacter mirabilis FWC38.</title>
        <authorList>
            <person name="Fiebig A."/>
            <person name="Crosson S."/>
        </authorList>
    </citation>
    <scope>NUCLEOTIDE SEQUENCE [LARGE SCALE GENOMIC DNA]</scope>
    <source>
        <strain evidence="2 3">FWC 38</strain>
    </source>
</reference>
<gene>
    <name evidence="2" type="ORF">CSW64_03305</name>
</gene>